<gene>
    <name evidence="2" type="ORF">OJ962_18130</name>
</gene>
<evidence type="ECO:0008006" key="4">
    <source>
        <dbReference type="Google" id="ProtNLM"/>
    </source>
</evidence>
<protein>
    <recommendedName>
        <fullName evidence="4">PrgI family protein</fullName>
    </recommendedName>
</protein>
<dbReference type="RefSeq" id="WP_202958018.1">
    <property type="nucleotide sequence ID" value="NZ_JAPCID010000025.1"/>
</dbReference>
<accession>A0ABT4RLN6</accession>
<keyword evidence="1" id="KW-0812">Transmembrane</keyword>
<reference evidence="2" key="1">
    <citation type="submission" date="2022-10" db="EMBL/GenBank/DDBJ databases">
        <title>The WGS of Solirubrobacter sp. CPCC 204708.</title>
        <authorList>
            <person name="Jiang Z."/>
        </authorList>
    </citation>
    <scope>NUCLEOTIDE SEQUENCE</scope>
    <source>
        <strain evidence="2">CPCC 204708</strain>
    </source>
</reference>
<sequence length="133" mass="14132">MSEPSELRAAYRTLNEPTRLLGLSLGGWLAIGLAAGAGYGLLLISPLGWRVNVSVAIIGLGAPLALLVLREQTTISPGRLLLAIIAWRARPAVITGLDEGEQVDVVRRGGVRLDRPMPPVSEQLAVDENGCWS</sequence>
<keyword evidence="1" id="KW-0472">Membrane</keyword>
<keyword evidence="3" id="KW-1185">Reference proteome</keyword>
<feature type="transmembrane region" description="Helical" evidence="1">
    <location>
        <begin position="20"/>
        <end position="41"/>
    </location>
</feature>
<evidence type="ECO:0000313" key="2">
    <source>
        <dbReference type="EMBL" id="MDA0139427.1"/>
    </source>
</evidence>
<dbReference type="EMBL" id="JAPCID010000025">
    <property type="protein sequence ID" value="MDA0139427.1"/>
    <property type="molecule type" value="Genomic_DNA"/>
</dbReference>
<comment type="caution">
    <text evidence="2">The sequence shown here is derived from an EMBL/GenBank/DDBJ whole genome shotgun (WGS) entry which is preliminary data.</text>
</comment>
<proteinExistence type="predicted"/>
<keyword evidence="1" id="KW-1133">Transmembrane helix</keyword>
<feature type="transmembrane region" description="Helical" evidence="1">
    <location>
        <begin position="47"/>
        <end position="69"/>
    </location>
</feature>
<organism evidence="2 3">
    <name type="scientific">Solirubrobacter deserti</name>
    <dbReference type="NCBI Taxonomy" id="2282478"/>
    <lineage>
        <taxon>Bacteria</taxon>
        <taxon>Bacillati</taxon>
        <taxon>Actinomycetota</taxon>
        <taxon>Thermoleophilia</taxon>
        <taxon>Solirubrobacterales</taxon>
        <taxon>Solirubrobacteraceae</taxon>
        <taxon>Solirubrobacter</taxon>
    </lineage>
</organism>
<name>A0ABT4RLN6_9ACTN</name>
<evidence type="ECO:0000313" key="3">
    <source>
        <dbReference type="Proteomes" id="UP001147700"/>
    </source>
</evidence>
<dbReference type="Proteomes" id="UP001147700">
    <property type="component" value="Unassembled WGS sequence"/>
</dbReference>
<evidence type="ECO:0000256" key="1">
    <source>
        <dbReference type="SAM" id="Phobius"/>
    </source>
</evidence>